<organism evidence="2">
    <name type="scientific">Vitis vinifera</name>
    <name type="common">Grape</name>
    <dbReference type="NCBI Taxonomy" id="29760"/>
    <lineage>
        <taxon>Eukaryota</taxon>
        <taxon>Viridiplantae</taxon>
        <taxon>Streptophyta</taxon>
        <taxon>Embryophyta</taxon>
        <taxon>Tracheophyta</taxon>
        <taxon>Spermatophyta</taxon>
        <taxon>Magnoliopsida</taxon>
        <taxon>eudicotyledons</taxon>
        <taxon>Gunneridae</taxon>
        <taxon>Pentapetalae</taxon>
        <taxon>rosids</taxon>
        <taxon>Vitales</taxon>
        <taxon>Vitaceae</taxon>
        <taxon>Viteae</taxon>
        <taxon>Vitis</taxon>
    </lineage>
</organism>
<feature type="region of interest" description="Disordered" evidence="1">
    <location>
        <begin position="1"/>
        <end position="30"/>
    </location>
</feature>
<dbReference type="EMBL" id="AM486566">
    <property type="protein sequence ID" value="CAN71018.1"/>
    <property type="molecule type" value="Genomic_DNA"/>
</dbReference>
<name>A5C919_VITVI</name>
<reference evidence="2" key="1">
    <citation type="journal article" date="2007" name="PLoS ONE">
        <title>The first genome sequence of an elite grapevine cultivar (Pinot noir Vitis vinifera L.): coping with a highly heterozygous genome.</title>
        <authorList>
            <person name="Velasco R."/>
            <person name="Zharkikh A."/>
            <person name="Troggio M."/>
            <person name="Cartwright D.A."/>
            <person name="Cestaro A."/>
            <person name="Pruss D."/>
            <person name="Pindo M."/>
            <person name="FitzGerald L.M."/>
            <person name="Vezzulli S."/>
            <person name="Reid J."/>
            <person name="Malacarne G."/>
            <person name="Iliev D."/>
            <person name="Coppola G."/>
            <person name="Wardell B."/>
            <person name="Micheletti D."/>
            <person name="Macalma T."/>
            <person name="Facci M."/>
            <person name="Mitchell J.T."/>
            <person name="Perazzolli M."/>
            <person name="Eldredge G."/>
            <person name="Gatto P."/>
            <person name="Oyzerski R."/>
            <person name="Moretto M."/>
            <person name="Gutin N."/>
            <person name="Stefanini M."/>
            <person name="Chen Y."/>
            <person name="Segala C."/>
            <person name="Davenport C."/>
            <person name="Dematte L."/>
            <person name="Mraz A."/>
            <person name="Battilana J."/>
            <person name="Stormo K."/>
            <person name="Costa F."/>
            <person name="Tao Q."/>
            <person name="Si-Ammour A."/>
            <person name="Harkins T."/>
            <person name="Lackey A."/>
            <person name="Perbost C."/>
            <person name="Taillon B."/>
            <person name="Stella A."/>
            <person name="Solovyev V."/>
            <person name="Fawcett J.A."/>
            <person name="Sterck L."/>
            <person name="Vandepoele K."/>
            <person name="Grando S.M."/>
            <person name="Toppo S."/>
            <person name="Moser C."/>
            <person name="Lanchbury J."/>
            <person name="Bogden R."/>
            <person name="Skolnick M."/>
            <person name="Sgaramella V."/>
            <person name="Bhatnagar S.K."/>
            <person name="Fontana P."/>
            <person name="Gutin A."/>
            <person name="Van de Peer Y."/>
            <person name="Salamini F."/>
            <person name="Viola R."/>
        </authorList>
    </citation>
    <scope>NUCLEOTIDE SEQUENCE</scope>
</reference>
<sequence>MPRGSLSLAHADGPPCDARHSSFHPGKNSVRSTSNLLRMSHIRNSVWADVPSPFSGCLTSGILSADIPPSPDVSHSEFCPADIPPSSDITHLVPDAG</sequence>
<evidence type="ECO:0000313" key="2">
    <source>
        <dbReference type="EMBL" id="CAN71018.1"/>
    </source>
</evidence>
<accession>A5C919</accession>
<protein>
    <submittedName>
        <fullName evidence="2">Uncharacterized protein</fullName>
    </submittedName>
</protein>
<proteinExistence type="predicted"/>
<gene>
    <name evidence="2" type="ORF">VITISV_030514</name>
</gene>
<evidence type="ECO:0000256" key="1">
    <source>
        <dbReference type="SAM" id="MobiDB-lite"/>
    </source>
</evidence>
<dbReference type="AlphaFoldDB" id="A5C919"/>